<organism evidence="1 2">
    <name type="scientific">Dysosmobacter segnis</name>
    <dbReference type="NCBI Taxonomy" id="2763042"/>
    <lineage>
        <taxon>Bacteria</taxon>
        <taxon>Bacillati</taxon>
        <taxon>Bacillota</taxon>
        <taxon>Clostridia</taxon>
        <taxon>Eubacteriales</taxon>
        <taxon>Oscillospiraceae</taxon>
        <taxon>Dysosmobacter</taxon>
    </lineage>
</organism>
<name>A0A923S7H7_9FIRM</name>
<dbReference type="RefSeq" id="WP_187015006.1">
    <property type="nucleotide sequence ID" value="NZ_JACOQI010000009.1"/>
</dbReference>
<dbReference type="AlphaFoldDB" id="A0A923S7H7"/>
<dbReference type="Proteomes" id="UP000620327">
    <property type="component" value="Unassembled WGS sequence"/>
</dbReference>
<keyword evidence="2" id="KW-1185">Reference proteome</keyword>
<protein>
    <submittedName>
        <fullName evidence="1">Uncharacterized protein</fullName>
    </submittedName>
</protein>
<evidence type="ECO:0000313" key="2">
    <source>
        <dbReference type="Proteomes" id="UP000620327"/>
    </source>
</evidence>
<proteinExistence type="predicted"/>
<sequence>MAAHFQLFFSVCPCQAMFDYSKTGDKVTGDQLECVFARLKNGDSRMNVKDSHGIPMGNHLETLYDPRTDTYYLRFIPTLLTPTMCFYSFDAAKVAAMNDGKMPIFPHVVSFLPDRYLDEMCYEKDTASFLFINSPEKFFEELKEQVPIAIKQNENILTTDRYYHTKGNDDCELFADKVDYTRHLPTDIYYDEPRPSAELFWKYPQYHFQSEVRVAILNTNFVWDYDPQHFKYEQHRLDVYLPHLHEYATIRAAKDLQNICFFCRSEDEPVMCAVNLPYQEEK</sequence>
<evidence type="ECO:0000313" key="1">
    <source>
        <dbReference type="EMBL" id="MBC5770764.1"/>
    </source>
</evidence>
<comment type="caution">
    <text evidence="1">The sequence shown here is derived from an EMBL/GenBank/DDBJ whole genome shotgun (WGS) entry which is preliminary data.</text>
</comment>
<gene>
    <name evidence="1" type="ORF">H8Z83_10600</name>
</gene>
<reference evidence="1" key="1">
    <citation type="submission" date="2020-08" db="EMBL/GenBank/DDBJ databases">
        <title>Genome public.</title>
        <authorList>
            <person name="Liu C."/>
            <person name="Sun Q."/>
        </authorList>
    </citation>
    <scope>NUCLEOTIDE SEQUENCE</scope>
    <source>
        <strain evidence="1">BX15</strain>
    </source>
</reference>
<accession>A0A923S7H7</accession>
<dbReference type="EMBL" id="JACOQI010000009">
    <property type="protein sequence ID" value="MBC5770764.1"/>
    <property type="molecule type" value="Genomic_DNA"/>
</dbReference>